<evidence type="ECO:0000313" key="3">
    <source>
        <dbReference type="Proteomes" id="UP001500984"/>
    </source>
</evidence>
<evidence type="ECO:0000313" key="2">
    <source>
        <dbReference type="EMBL" id="GAA2097586.1"/>
    </source>
</evidence>
<proteinExistence type="predicted"/>
<name>A0ABN2WT91_9MICO</name>
<organism evidence="2 3">
    <name type="scientific">Brevibacterium salitolerans</name>
    <dbReference type="NCBI Taxonomy" id="1403566"/>
    <lineage>
        <taxon>Bacteria</taxon>
        <taxon>Bacillati</taxon>
        <taxon>Actinomycetota</taxon>
        <taxon>Actinomycetes</taxon>
        <taxon>Micrococcales</taxon>
        <taxon>Brevibacteriaceae</taxon>
        <taxon>Brevibacterium</taxon>
    </lineage>
</organism>
<dbReference type="InterPro" id="IPR025420">
    <property type="entry name" value="DUF4143"/>
</dbReference>
<accession>A0ABN2WT91</accession>
<feature type="domain" description="DUF4143" evidence="1">
    <location>
        <begin position="8"/>
        <end position="88"/>
    </location>
</feature>
<gene>
    <name evidence="2" type="ORF">GCM10009823_18330</name>
</gene>
<keyword evidence="3" id="KW-1185">Reference proteome</keyword>
<sequence>MGLHEHGLADPALAARLMNLTARKLATPVAADKVGKLFESLVTLTVRVIAEAHGATVGHLRSQDGQQEIDLIVEGDEGQVIAIEVKLSPDFKDSEV</sequence>
<reference evidence="2 3" key="1">
    <citation type="journal article" date="2019" name="Int. J. Syst. Evol. Microbiol.">
        <title>The Global Catalogue of Microorganisms (GCM) 10K type strain sequencing project: providing services to taxonomists for standard genome sequencing and annotation.</title>
        <authorList>
            <consortium name="The Broad Institute Genomics Platform"/>
            <consortium name="The Broad Institute Genome Sequencing Center for Infectious Disease"/>
            <person name="Wu L."/>
            <person name="Ma J."/>
        </authorList>
    </citation>
    <scope>NUCLEOTIDE SEQUENCE [LARGE SCALE GENOMIC DNA]</scope>
    <source>
        <strain evidence="2 3">JCM 15900</strain>
    </source>
</reference>
<dbReference type="RefSeq" id="WP_291797175.1">
    <property type="nucleotide sequence ID" value="NZ_BAAAPZ010000007.1"/>
</dbReference>
<dbReference type="Proteomes" id="UP001500984">
    <property type="component" value="Unassembled WGS sequence"/>
</dbReference>
<dbReference type="Pfam" id="PF13635">
    <property type="entry name" value="DUF4143"/>
    <property type="match status" value="1"/>
</dbReference>
<comment type="caution">
    <text evidence="2">The sequence shown here is derived from an EMBL/GenBank/DDBJ whole genome shotgun (WGS) entry which is preliminary data.</text>
</comment>
<evidence type="ECO:0000259" key="1">
    <source>
        <dbReference type="Pfam" id="PF13635"/>
    </source>
</evidence>
<dbReference type="EMBL" id="BAAAPZ010000007">
    <property type="protein sequence ID" value="GAA2097586.1"/>
    <property type="molecule type" value="Genomic_DNA"/>
</dbReference>
<protein>
    <recommendedName>
        <fullName evidence="1">DUF4143 domain-containing protein</fullName>
    </recommendedName>
</protein>